<comment type="caution">
    <text evidence="1">The sequence shown here is derived from an EMBL/GenBank/DDBJ whole genome shotgun (WGS) entry which is preliminary data.</text>
</comment>
<dbReference type="RefSeq" id="WP_021710780.1">
    <property type="nucleotide sequence ID" value="NZ_BAOB01000482.1"/>
</dbReference>
<reference evidence="1 2" key="1">
    <citation type="submission" date="2013-09" db="EMBL/GenBank/DDBJ databases">
        <title>Whole genome shotgun sequence of Vibrio azureus NBRC 104587.</title>
        <authorList>
            <person name="Isaki S."/>
            <person name="Hosoyama A."/>
            <person name="Numata M."/>
            <person name="Hashimoto M."/>
            <person name="Hosoyama Y."/>
            <person name="Tsuchikane K."/>
            <person name="Noguchi M."/>
            <person name="Hirakata S."/>
            <person name="Ichikawa N."/>
            <person name="Ohji S."/>
            <person name="Yamazoe A."/>
            <person name="Fujita N."/>
        </authorList>
    </citation>
    <scope>NUCLEOTIDE SEQUENCE [LARGE SCALE GENOMIC DNA]</scope>
    <source>
        <strain evidence="1 2">NBRC 104587</strain>
    </source>
</reference>
<proteinExistence type="predicted"/>
<name>U3AUW2_9VIBR</name>
<protein>
    <submittedName>
        <fullName evidence="1">Putative CRISPR-associated protein</fullName>
    </submittedName>
</protein>
<dbReference type="eggNOG" id="ENOG502Z9WM">
    <property type="taxonomic scope" value="Bacteria"/>
</dbReference>
<evidence type="ECO:0000313" key="1">
    <source>
        <dbReference type="EMBL" id="GAD77037.1"/>
    </source>
</evidence>
<dbReference type="AlphaFoldDB" id="U3AUW2"/>
<dbReference type="EMBL" id="BATL01000058">
    <property type="protein sequence ID" value="GAD77037.1"/>
    <property type="molecule type" value="Genomic_DNA"/>
</dbReference>
<organism evidence="1 2">
    <name type="scientific">Vibrio azureus NBRC 104587</name>
    <dbReference type="NCBI Taxonomy" id="1219077"/>
    <lineage>
        <taxon>Bacteria</taxon>
        <taxon>Pseudomonadati</taxon>
        <taxon>Pseudomonadota</taxon>
        <taxon>Gammaproteobacteria</taxon>
        <taxon>Vibrionales</taxon>
        <taxon>Vibrionaceae</taxon>
        <taxon>Vibrio</taxon>
    </lineage>
</organism>
<dbReference type="Pfam" id="PF09614">
    <property type="entry name" value="Cas_Csy2"/>
    <property type="match status" value="1"/>
</dbReference>
<dbReference type="InterPro" id="IPR013398">
    <property type="entry name" value="CRISPR-assoc_prot_Csy2"/>
</dbReference>
<accession>U3AUW2</accession>
<keyword evidence="2" id="KW-1185">Reference proteome</keyword>
<dbReference type="Proteomes" id="UP000016567">
    <property type="component" value="Unassembled WGS sequence"/>
</dbReference>
<sequence length="695" mass="80333">MTKLSDLLAIEDEVLKQATLKKMFMPYTEDVCVEGFEKEALTILLNLSSNHQADKCADWLDDARAKNYLNDSKNLKSSLDEIQWFHTHNLKFPDCRVKDSRIIAKPLITSESFISSAALEESWGWSHNSAVYRFTLWLLTPFRWQSQSVNLLSMIKSSNHTWMVLLQDFGLGVEQLADIKELSYIEMPEESFPNRVSEYSKQIRLPRKGHYLTITPVVSHSIQRELEIRSRNKESQLRFISSYLPNPASIGGLCGSLGGYIKILDYSLGIKADSKQTLIRYHQKRSRFFDDYQLTNNKICQTLNRLIGFEPLKTHKQRNASRRIQTKLLRKQIALWMLPLIELRDLQDAEPNQQKMEYQDSLAQAFLAKPELEFTSLVNDFNQRLHLAFQENKFTTQFAYHPKLMQAAKAQIKWVLTQLSKTEQQEDTSHTEQYIYLSSLRVQDVVAMSCPYLSGFPSLTAIWGFVHQYQREFNKRIDSENHVEFSGFSLFVRSEYIQSSAKLSEPNSVATKRTISNVKRPTTLGQRQSDLEMDLVIRVDSKNRLSDYLSELKATFPLVFAGGAVYQPLMSLQIEWLKVFSSKSSFFNRIKGLPANGRWVLPSDEQPNCFDDLEQLLNQDMDNMPISIGFHLLEPPKARENALTEFHAYAENALGIAKRLSPIDVRFAGRDHFFNHAFWSLELTDETILIKNLRD</sequence>
<evidence type="ECO:0000313" key="2">
    <source>
        <dbReference type="Proteomes" id="UP000016567"/>
    </source>
</evidence>
<dbReference type="STRING" id="1219077.VAZ01S_058_00270"/>
<dbReference type="OrthoDB" id="6093293at2"/>
<gene>
    <name evidence="1" type="ORF">VAZ01S_058_00270</name>
</gene>